<dbReference type="STRING" id="1798407.A3A16_03870"/>
<dbReference type="PANTHER" id="PTHR35800">
    <property type="entry name" value="PROTEIN JAG"/>
    <property type="match status" value="1"/>
</dbReference>
<evidence type="ECO:0000256" key="1">
    <source>
        <dbReference type="SAM" id="Coils"/>
    </source>
</evidence>
<dbReference type="PROSITE" id="PS51061">
    <property type="entry name" value="R3H"/>
    <property type="match status" value="1"/>
</dbReference>
<accession>A0A1G1ZM99</accession>
<gene>
    <name evidence="3" type="ORF">A3A16_03870</name>
</gene>
<evidence type="ECO:0000313" key="3">
    <source>
        <dbReference type="EMBL" id="OGY65722.1"/>
    </source>
</evidence>
<dbReference type="SMART" id="SM00393">
    <property type="entry name" value="R3H"/>
    <property type="match status" value="1"/>
</dbReference>
<dbReference type="SUPFAM" id="SSF82708">
    <property type="entry name" value="R3H domain"/>
    <property type="match status" value="1"/>
</dbReference>
<dbReference type="Proteomes" id="UP000177942">
    <property type="component" value="Unassembled WGS sequence"/>
</dbReference>
<feature type="coiled-coil region" evidence="1">
    <location>
        <begin position="58"/>
        <end position="85"/>
    </location>
</feature>
<dbReference type="Gene3D" id="3.30.1370.50">
    <property type="entry name" value="R3H-like domain"/>
    <property type="match status" value="1"/>
</dbReference>
<proteinExistence type="predicted"/>
<sequence length="128" mass="14909">MGLNDLAVNFDSENKKLTVFINEGEWLKKWLPYLVADLEHIVRLLTKKHNQENVFVDINNYRKEREEIILQLAKAAAQKALLNKEEIKLPAMNAYERRLVHVELATRPDVKTESIGEGKERYVIVKPI</sequence>
<name>A0A1G1ZM99_9BACT</name>
<dbReference type="EMBL" id="MHJJ01000007">
    <property type="protein sequence ID" value="OGY65722.1"/>
    <property type="molecule type" value="Genomic_DNA"/>
</dbReference>
<comment type="caution">
    <text evidence="3">The sequence shown here is derived from an EMBL/GenBank/DDBJ whole genome shotgun (WGS) entry which is preliminary data.</text>
</comment>
<feature type="domain" description="R3H" evidence="2">
    <location>
        <begin position="63"/>
        <end position="128"/>
    </location>
</feature>
<evidence type="ECO:0000259" key="2">
    <source>
        <dbReference type="PROSITE" id="PS51061"/>
    </source>
</evidence>
<dbReference type="InterPro" id="IPR039247">
    <property type="entry name" value="KhpB"/>
</dbReference>
<protein>
    <recommendedName>
        <fullName evidence="2">R3H domain-containing protein</fullName>
    </recommendedName>
</protein>
<dbReference type="InterPro" id="IPR001374">
    <property type="entry name" value="R3H_dom"/>
</dbReference>
<organism evidence="3 4">
    <name type="scientific">Candidatus Harrisonbacteria bacterium RIFCSPLOWO2_01_FULL_44_18</name>
    <dbReference type="NCBI Taxonomy" id="1798407"/>
    <lineage>
        <taxon>Bacteria</taxon>
        <taxon>Candidatus Harrisoniibacteriota</taxon>
    </lineage>
</organism>
<dbReference type="InterPro" id="IPR015946">
    <property type="entry name" value="KH_dom-like_a/b"/>
</dbReference>
<reference evidence="3 4" key="1">
    <citation type="journal article" date="2016" name="Nat. Commun.">
        <title>Thousands of microbial genomes shed light on interconnected biogeochemical processes in an aquifer system.</title>
        <authorList>
            <person name="Anantharaman K."/>
            <person name="Brown C.T."/>
            <person name="Hug L.A."/>
            <person name="Sharon I."/>
            <person name="Castelle C.J."/>
            <person name="Probst A.J."/>
            <person name="Thomas B.C."/>
            <person name="Singh A."/>
            <person name="Wilkins M.J."/>
            <person name="Karaoz U."/>
            <person name="Brodie E.L."/>
            <person name="Williams K.H."/>
            <person name="Hubbard S.S."/>
            <person name="Banfield J.F."/>
        </authorList>
    </citation>
    <scope>NUCLEOTIDE SEQUENCE [LARGE SCALE GENOMIC DNA]</scope>
</reference>
<dbReference type="AlphaFoldDB" id="A0A1G1ZM99"/>
<dbReference type="Pfam" id="PF01424">
    <property type="entry name" value="R3H"/>
    <property type="match status" value="1"/>
</dbReference>
<dbReference type="PANTHER" id="PTHR35800:SF1">
    <property type="entry name" value="RNA-BINDING PROTEIN KHPB"/>
    <property type="match status" value="1"/>
</dbReference>
<dbReference type="Gene3D" id="3.30.300.20">
    <property type="match status" value="1"/>
</dbReference>
<dbReference type="GO" id="GO:0003723">
    <property type="term" value="F:RNA binding"/>
    <property type="evidence" value="ECO:0007669"/>
    <property type="project" value="InterPro"/>
</dbReference>
<keyword evidence="1" id="KW-0175">Coiled coil</keyword>
<dbReference type="InterPro" id="IPR036867">
    <property type="entry name" value="R3H_dom_sf"/>
</dbReference>
<evidence type="ECO:0000313" key="4">
    <source>
        <dbReference type="Proteomes" id="UP000177942"/>
    </source>
</evidence>